<accession>A0A517SU79</accession>
<gene>
    <name evidence="6" type="primary">degP1</name>
    <name evidence="6" type="ORF">SV7mr_21860</name>
</gene>
<dbReference type="InterPro" id="IPR043504">
    <property type="entry name" value="Peptidase_S1_PA_chymotrypsin"/>
</dbReference>
<evidence type="ECO:0000313" key="7">
    <source>
        <dbReference type="Proteomes" id="UP000315003"/>
    </source>
</evidence>
<dbReference type="RefSeq" id="WP_145271707.1">
    <property type="nucleotide sequence ID" value="NZ_CP036272.1"/>
</dbReference>
<dbReference type="GO" id="GO:0004252">
    <property type="term" value="F:serine-type endopeptidase activity"/>
    <property type="evidence" value="ECO:0007669"/>
    <property type="project" value="InterPro"/>
</dbReference>
<dbReference type="OrthoDB" id="248175at2"/>
<dbReference type="Gene3D" id="2.30.42.10">
    <property type="match status" value="1"/>
</dbReference>
<sequence>MPTDYDFKRLEKQYRRNVLLLGLVILVFVVPNIVIGMRSLLGQSEPANGGAPAALQKATADTTETFNKPDPLPITARGDLADFERTSVELFQRVSPAVVYLNTRSRVYSPFMRRSVEVETGSGSGFFWDDQGHVVTNFHVTRGEAATIVLHDQSQYEARPIGQSPGHDLAVLKIDAPPEKLTGITAGDSAGLLVGQAVFAIGNPFGLSQTLTTGVVSAKSRTIESPSGRTIDDVIQIDAAINPGNSGGPLLDSAGRLIGVNTAIYSPSGASAGVGFAIPVDTVNRVVPEIIATGSFKPADMGIRVNQELSSIAQRQLGIEGVMIYATQSDGPAEQAGLRGVREVRPGVIDAGDIIVAIGKTPIKKLSDLLDALLEFRPGDQVIVTFYRNDEQRQMTVTLQ</sequence>
<dbReference type="Gene3D" id="2.40.10.10">
    <property type="entry name" value="Trypsin-like serine proteases"/>
    <property type="match status" value="2"/>
</dbReference>
<dbReference type="GO" id="GO:0006508">
    <property type="term" value="P:proteolysis"/>
    <property type="evidence" value="ECO:0007669"/>
    <property type="project" value="UniProtKB-KW"/>
</dbReference>
<reference evidence="6 7" key="1">
    <citation type="submission" date="2019-02" db="EMBL/GenBank/DDBJ databases">
        <title>Deep-cultivation of Planctomycetes and their phenomic and genomic characterization uncovers novel biology.</title>
        <authorList>
            <person name="Wiegand S."/>
            <person name="Jogler M."/>
            <person name="Boedeker C."/>
            <person name="Pinto D."/>
            <person name="Vollmers J."/>
            <person name="Rivas-Marin E."/>
            <person name="Kohn T."/>
            <person name="Peeters S.H."/>
            <person name="Heuer A."/>
            <person name="Rast P."/>
            <person name="Oberbeckmann S."/>
            <person name="Bunk B."/>
            <person name="Jeske O."/>
            <person name="Meyerdierks A."/>
            <person name="Storesund J.E."/>
            <person name="Kallscheuer N."/>
            <person name="Luecker S."/>
            <person name="Lage O.M."/>
            <person name="Pohl T."/>
            <person name="Merkel B.J."/>
            <person name="Hornburger P."/>
            <person name="Mueller R.-W."/>
            <person name="Bruemmer F."/>
            <person name="Labrenz M."/>
            <person name="Spormann A.M."/>
            <person name="Op den Camp H."/>
            <person name="Overmann J."/>
            <person name="Amann R."/>
            <person name="Jetten M.S.M."/>
            <person name="Mascher T."/>
            <person name="Medema M.H."/>
            <person name="Devos D.P."/>
            <person name="Kaster A.-K."/>
            <person name="Ovreas L."/>
            <person name="Rohde M."/>
            <person name="Galperin M.Y."/>
            <person name="Jogler C."/>
        </authorList>
    </citation>
    <scope>NUCLEOTIDE SEQUENCE [LARGE SCALE GENOMIC DNA]</scope>
    <source>
        <strain evidence="6 7">SV_7m_r</strain>
    </source>
</reference>
<evidence type="ECO:0000259" key="5">
    <source>
        <dbReference type="SMART" id="SM00228"/>
    </source>
</evidence>
<dbReference type="Pfam" id="PF13180">
    <property type="entry name" value="PDZ_2"/>
    <property type="match status" value="1"/>
</dbReference>
<dbReference type="SMART" id="SM00228">
    <property type="entry name" value="PDZ"/>
    <property type="match status" value="1"/>
</dbReference>
<dbReference type="InterPro" id="IPR009003">
    <property type="entry name" value="Peptidase_S1_PA"/>
</dbReference>
<evidence type="ECO:0000256" key="1">
    <source>
        <dbReference type="ARBA" id="ARBA00010541"/>
    </source>
</evidence>
<evidence type="ECO:0000313" key="6">
    <source>
        <dbReference type="EMBL" id="QDT59677.1"/>
    </source>
</evidence>
<keyword evidence="3 6" id="KW-0378">Hydrolase</keyword>
<name>A0A517SU79_9BACT</name>
<organism evidence="6 7">
    <name type="scientific">Stieleria bergensis</name>
    <dbReference type="NCBI Taxonomy" id="2528025"/>
    <lineage>
        <taxon>Bacteria</taxon>
        <taxon>Pseudomonadati</taxon>
        <taxon>Planctomycetota</taxon>
        <taxon>Planctomycetia</taxon>
        <taxon>Pirellulales</taxon>
        <taxon>Pirellulaceae</taxon>
        <taxon>Stieleria</taxon>
    </lineage>
</organism>
<feature type="domain" description="PDZ" evidence="5">
    <location>
        <begin position="299"/>
        <end position="390"/>
    </location>
</feature>
<keyword evidence="4" id="KW-1133">Transmembrane helix</keyword>
<dbReference type="Pfam" id="PF13365">
    <property type="entry name" value="Trypsin_2"/>
    <property type="match status" value="1"/>
</dbReference>
<dbReference type="InterPro" id="IPR051201">
    <property type="entry name" value="Chloro_Bact_Ser_Proteases"/>
</dbReference>
<dbReference type="PRINTS" id="PR00834">
    <property type="entry name" value="PROTEASES2C"/>
</dbReference>
<evidence type="ECO:0000256" key="3">
    <source>
        <dbReference type="ARBA" id="ARBA00022801"/>
    </source>
</evidence>
<dbReference type="EMBL" id="CP036272">
    <property type="protein sequence ID" value="QDT59677.1"/>
    <property type="molecule type" value="Genomic_DNA"/>
</dbReference>
<evidence type="ECO:0000256" key="4">
    <source>
        <dbReference type="SAM" id="Phobius"/>
    </source>
</evidence>
<dbReference type="InterPro" id="IPR001478">
    <property type="entry name" value="PDZ"/>
</dbReference>
<keyword evidence="7" id="KW-1185">Reference proteome</keyword>
<dbReference type="PANTHER" id="PTHR43343:SF3">
    <property type="entry name" value="PROTEASE DO-LIKE 8, CHLOROPLASTIC"/>
    <property type="match status" value="1"/>
</dbReference>
<dbReference type="AlphaFoldDB" id="A0A517SU79"/>
<dbReference type="Proteomes" id="UP000315003">
    <property type="component" value="Chromosome"/>
</dbReference>
<dbReference type="EC" id="3.4.21.107" evidence="6"/>
<proteinExistence type="inferred from homology"/>
<evidence type="ECO:0000256" key="2">
    <source>
        <dbReference type="ARBA" id="ARBA00022670"/>
    </source>
</evidence>
<dbReference type="SUPFAM" id="SSF50156">
    <property type="entry name" value="PDZ domain-like"/>
    <property type="match status" value="1"/>
</dbReference>
<dbReference type="InterPro" id="IPR001940">
    <property type="entry name" value="Peptidase_S1C"/>
</dbReference>
<dbReference type="SUPFAM" id="SSF50494">
    <property type="entry name" value="Trypsin-like serine proteases"/>
    <property type="match status" value="1"/>
</dbReference>
<protein>
    <submittedName>
        <fullName evidence="6">Putative periplasmic serine endoprotease DegP-like</fullName>
        <ecNumber evidence="6">3.4.21.107</ecNumber>
    </submittedName>
</protein>
<keyword evidence="2 6" id="KW-0645">Protease</keyword>
<keyword evidence="4" id="KW-0472">Membrane</keyword>
<keyword evidence="4" id="KW-0812">Transmembrane</keyword>
<dbReference type="PANTHER" id="PTHR43343">
    <property type="entry name" value="PEPTIDASE S12"/>
    <property type="match status" value="1"/>
</dbReference>
<comment type="similarity">
    <text evidence="1">Belongs to the peptidase S1C family.</text>
</comment>
<dbReference type="InterPro" id="IPR036034">
    <property type="entry name" value="PDZ_sf"/>
</dbReference>
<feature type="transmembrane region" description="Helical" evidence="4">
    <location>
        <begin position="18"/>
        <end position="37"/>
    </location>
</feature>